<dbReference type="InterPro" id="IPR001202">
    <property type="entry name" value="WW_dom"/>
</dbReference>
<feature type="domain" description="WW" evidence="9">
    <location>
        <begin position="2364"/>
        <end position="2391"/>
    </location>
</feature>
<organism evidence="10 11">
    <name type="scientific">Triparma laevis f. longispina</name>
    <dbReference type="NCBI Taxonomy" id="1714387"/>
    <lineage>
        <taxon>Eukaryota</taxon>
        <taxon>Sar</taxon>
        <taxon>Stramenopiles</taxon>
        <taxon>Ochrophyta</taxon>
        <taxon>Bolidophyceae</taxon>
        <taxon>Parmales</taxon>
        <taxon>Triparmaceae</taxon>
        <taxon>Triparma</taxon>
    </lineage>
</organism>
<evidence type="ECO:0000256" key="2">
    <source>
        <dbReference type="ARBA" id="ARBA00022692"/>
    </source>
</evidence>
<feature type="region of interest" description="Disordered" evidence="6">
    <location>
        <begin position="1661"/>
        <end position="1698"/>
    </location>
</feature>
<dbReference type="Gene3D" id="2.20.70.10">
    <property type="match status" value="1"/>
</dbReference>
<keyword evidence="11" id="KW-1185">Reference proteome</keyword>
<dbReference type="OrthoDB" id="77617at2759"/>
<feature type="region of interest" description="Disordered" evidence="6">
    <location>
        <begin position="449"/>
        <end position="472"/>
    </location>
</feature>
<dbReference type="PROSITE" id="PS50020">
    <property type="entry name" value="WW_DOMAIN_2"/>
    <property type="match status" value="3"/>
</dbReference>
<evidence type="ECO:0000256" key="7">
    <source>
        <dbReference type="SAM" id="Phobius"/>
    </source>
</evidence>
<feature type="transmembrane region" description="Helical" evidence="7">
    <location>
        <begin position="1833"/>
        <end position="1855"/>
    </location>
</feature>
<feature type="domain" description="WW" evidence="9">
    <location>
        <begin position="2417"/>
        <end position="2451"/>
    </location>
</feature>
<feature type="compositionally biased region" description="Low complexity" evidence="6">
    <location>
        <begin position="1783"/>
        <end position="1793"/>
    </location>
</feature>
<evidence type="ECO:0000256" key="8">
    <source>
        <dbReference type="SAM" id="SignalP"/>
    </source>
</evidence>
<dbReference type="InterPro" id="IPR002859">
    <property type="entry name" value="PKD/REJ-like"/>
</dbReference>
<feature type="transmembrane region" description="Helical" evidence="7">
    <location>
        <begin position="2127"/>
        <end position="2151"/>
    </location>
</feature>
<dbReference type="InterPro" id="IPR011050">
    <property type="entry name" value="Pectin_lyase_fold/virulence"/>
</dbReference>
<comment type="subcellular location">
    <subcellularLocation>
        <location evidence="1">Membrane</location>
    </subcellularLocation>
</comment>
<gene>
    <name evidence="10" type="ORF">TrLO_g11528</name>
</gene>
<feature type="transmembrane region" description="Helical" evidence="7">
    <location>
        <begin position="1515"/>
        <end position="1537"/>
    </location>
</feature>
<feature type="compositionally biased region" description="Basic and acidic residues" evidence="6">
    <location>
        <begin position="2389"/>
        <end position="2398"/>
    </location>
</feature>
<dbReference type="CDD" id="cd00201">
    <property type="entry name" value="WW"/>
    <property type="match status" value="1"/>
</dbReference>
<dbReference type="EMBL" id="BRXW01000071">
    <property type="protein sequence ID" value="GMI04311.1"/>
    <property type="molecule type" value="Genomic_DNA"/>
</dbReference>
<accession>A0A9W7CDS6</accession>
<feature type="transmembrane region" description="Helical" evidence="7">
    <location>
        <begin position="2096"/>
        <end position="2115"/>
    </location>
</feature>
<keyword evidence="2 7" id="KW-0812">Transmembrane</keyword>
<comment type="caution">
    <text evidence="10">The sequence shown here is derived from an EMBL/GenBank/DDBJ whole genome shotgun (WGS) entry which is preliminary data.</text>
</comment>
<dbReference type="PANTHER" id="PTHR46730">
    <property type="entry name" value="POLYCYSTIN-1"/>
    <property type="match status" value="1"/>
</dbReference>
<evidence type="ECO:0000259" key="9">
    <source>
        <dbReference type="PROSITE" id="PS50020"/>
    </source>
</evidence>
<evidence type="ECO:0000313" key="10">
    <source>
        <dbReference type="EMBL" id="GMI04311.1"/>
    </source>
</evidence>
<name>A0A9W7CDS6_9STRA</name>
<dbReference type="Pfam" id="PF02010">
    <property type="entry name" value="REJ"/>
    <property type="match status" value="1"/>
</dbReference>
<dbReference type="GO" id="GO:0006816">
    <property type="term" value="P:calcium ion transport"/>
    <property type="evidence" value="ECO:0007669"/>
    <property type="project" value="TreeGrafter"/>
</dbReference>
<dbReference type="PROSITE" id="PS01159">
    <property type="entry name" value="WW_DOMAIN_1"/>
    <property type="match status" value="1"/>
</dbReference>
<protein>
    <recommendedName>
        <fullName evidence="9">WW domain-containing protein</fullName>
    </recommendedName>
</protein>
<dbReference type="Gene3D" id="2.60.220.50">
    <property type="match status" value="1"/>
</dbReference>
<evidence type="ECO:0000256" key="5">
    <source>
        <dbReference type="ARBA" id="ARBA00023136"/>
    </source>
</evidence>
<keyword evidence="5 7" id="KW-0472">Membrane</keyword>
<feature type="signal peptide" evidence="8">
    <location>
        <begin position="1"/>
        <end position="19"/>
    </location>
</feature>
<dbReference type="GO" id="GO:0005261">
    <property type="term" value="F:monoatomic cation channel activity"/>
    <property type="evidence" value="ECO:0007669"/>
    <property type="project" value="TreeGrafter"/>
</dbReference>
<evidence type="ECO:0000313" key="11">
    <source>
        <dbReference type="Proteomes" id="UP001165122"/>
    </source>
</evidence>
<dbReference type="Proteomes" id="UP001165122">
    <property type="component" value="Unassembled WGS sequence"/>
</dbReference>
<feature type="region of interest" description="Disordered" evidence="6">
    <location>
        <begin position="1772"/>
        <end position="1803"/>
    </location>
</feature>
<dbReference type="InterPro" id="IPR046338">
    <property type="entry name" value="GAIN_dom_sf"/>
</dbReference>
<evidence type="ECO:0000256" key="4">
    <source>
        <dbReference type="ARBA" id="ARBA00022989"/>
    </source>
</evidence>
<dbReference type="GO" id="GO:0005886">
    <property type="term" value="C:plasma membrane"/>
    <property type="evidence" value="ECO:0007669"/>
    <property type="project" value="TreeGrafter"/>
</dbReference>
<feature type="compositionally biased region" description="Polar residues" evidence="6">
    <location>
        <begin position="1669"/>
        <end position="1695"/>
    </location>
</feature>
<dbReference type="SUPFAM" id="SSF51126">
    <property type="entry name" value="Pectin lyase-like"/>
    <property type="match status" value="1"/>
</dbReference>
<keyword evidence="3" id="KW-0677">Repeat</keyword>
<evidence type="ECO:0000256" key="3">
    <source>
        <dbReference type="ARBA" id="ARBA00022737"/>
    </source>
</evidence>
<dbReference type="PANTHER" id="PTHR46730:SF1">
    <property type="entry name" value="PLAT DOMAIN-CONTAINING PROTEIN"/>
    <property type="match status" value="1"/>
</dbReference>
<keyword evidence="4 7" id="KW-1133">Transmembrane helix</keyword>
<keyword evidence="8" id="KW-0732">Signal</keyword>
<reference evidence="11" key="1">
    <citation type="journal article" date="2023" name="Commun. Biol.">
        <title>Genome analysis of Parmales, the sister group of diatoms, reveals the evolutionary specialization of diatoms from phago-mixotrophs to photoautotrophs.</title>
        <authorList>
            <person name="Ban H."/>
            <person name="Sato S."/>
            <person name="Yoshikawa S."/>
            <person name="Yamada K."/>
            <person name="Nakamura Y."/>
            <person name="Ichinomiya M."/>
            <person name="Sato N."/>
            <person name="Blanc-Mathieu R."/>
            <person name="Endo H."/>
            <person name="Kuwata A."/>
            <person name="Ogata H."/>
        </authorList>
    </citation>
    <scope>NUCLEOTIDE SEQUENCE [LARGE SCALE GENOMIC DNA]</scope>
    <source>
        <strain evidence="11">NIES 3700</strain>
    </source>
</reference>
<feature type="transmembrane region" description="Helical" evidence="7">
    <location>
        <begin position="1889"/>
        <end position="1907"/>
    </location>
</feature>
<dbReference type="SMART" id="SM00456">
    <property type="entry name" value="WW"/>
    <property type="match status" value="3"/>
</dbReference>
<feature type="domain" description="WW" evidence="9">
    <location>
        <begin position="2321"/>
        <end position="2354"/>
    </location>
</feature>
<evidence type="ECO:0000256" key="6">
    <source>
        <dbReference type="SAM" id="MobiDB-lite"/>
    </source>
</evidence>
<proteinExistence type="predicted"/>
<sequence>MLPPLLLLLLLLLLPPTSPTTIVPINCLSPPSYSDDGSENGVNCNSAMSTVSDDDRCCTVFEAMEEGLPEWSGVAHRIWLRRGYTYFLKGSTPIFNSNTPSYQVELHGTALSTDFNFYWSILTPSTPSITSSYYSIIDGSEFNPNKYGLRWLSAGGLFQILKIEFKGFEGGAIYVKSGQRVEVRESAFRSNGMEEGDDGGAVYCESMNQISFNRVIFEENAGEDGGALFIKSCGSADLNNVYFKGNDAEENSVMKVESTTIYMGTVWVEGNSVTSDDTGDDNWDSCNLKNIDGWSSTSKSTVRTSGGYGGIKVQSSTVVIDGPFCSPEQGTTAQHIAVCSASFSESYETAGYDTDCADIDIMDFLPEDAPAPSPVTTPSPTHFSDCSQACFDANPFTPCFYTEDCDEGGTLGPGGLGCNAIGHPLCRFCGFGDYWSIICPEDTITSTPTLSPTKSPTKAPSKAPTIAPTSAPTIAPPEVENVKFAKTGTSVFVQFDRPTDMAGFSLDETFPCDFFFADKSDCKVGCTVSEYFGSGAQCSFISTSKIQVKLGQNPSIDTSEVILFENCVGRTLTTGCVGQKLRAENSLSPEVPGTGVTTQMPDESWGIPSPVVKISAPYKIGKCDGVALDATPSLNSLGRDFQSVSWLLTQTFDTATGVGFGAGELEPPIGLVDSVELVNEILSSANANKDLLINLQHQHLRPGITYEFSLVLVNFLERTNVADILVSKVDTYIPQVLIQGAQFSRTILRTEQLNLQADAEFPDVCDDDEAILGSDYSLALSWNVTLMEGAVRDGHDSNFVILDGNSNKRRLKIPKNSFSAGRNYKVTVSASITSDDPDFDSSKVSPSVSNPLFIIVDHSNPVVSIQGGDRMTSVNNDIILDAFNSYDPDAEDRMGENQPVLSFEWTTTEFDTTTIVSSEPRLHYEPQTLKSGEHTFYLVVTSTIRETGTIVTKSSSASTFLMLIDGDDSADGSDGGSSIYIDMPYPEVSILIDQTKVNPSTEEAFLSLNSEVYLVDETVQAPVSYTWVVQGGHDILAGTPGLSMSAIQLSALSPGAQYTISLMAKSAINQFASTQVTIYANAPPSSGSFSISPSSGTSMDTIFTLASMNWADEDLPLTYEFKYLNEDKLVPLVATSYVPQIDSMLPPGTPVRVTASVIDSLGAEANLNALVTVGVKKSPYETLMNDMQLSVEDSVKLMDGESITNTIDVSIKSAGEGTTINEEDSAYMIGRLKFALTAMGMSESSVEQVAGTLTSVTQNSADVPSALSALTLIKEMVAENPKESNTVGLLTDTISSVFARTNPNNMTTIDGMLSRMASALVEEYPPGMSSVFTEADNLQMTSNLFEFASGKSLNISSSGSGNTNFLITNGDVSIAGDKIVKANVIEIDKSAMQGKMGDDASAISDVVSLSLWGYNLELSSGISVVLKATPQSNSSCSFMSPITLTWVHDVCEVKSTTNTTVTCHCPESAIYKPVSLQNRRRADSDNLFHDIGDAFIRAGYVLIEPNDFTTLDQQLGILVVLGAIYLFYSYVTLRAYIRDRMNVKERHEQLLKSHFVEKAVRAMRENFLRIELSHKNSIVGGELERQSSSAEPGGINFSSSGGKTVQGLDVFTNRRPHNKVAFERNSGLSKKFLARTSSLSSFDTEDDADILNFLSTNEDQEPFDDFDNHSATNGSESGQKLSGSTDHDNNGNVLSPRNRMMSHMNKMSKYDQAENAALEEQQSKIDRLKRQKLRMFWDGIKKEHEMFAVFGNSTRRKIGSFYSTPTPPTAGGLFMKNFESGDPSNPTASSSKSSSKESITESDRLGRALVNKEQLTIKEREERIQELEEYVNIAHRSTVLLCQLLSFLAMAVFFYEEDESLLSETRWEQIKTADGVTATLLIVENLLEGFVQVLMTAPITFSLVAIFKQLDHAGTAKVLFETRVATDQAKLLHGISQENPVDLRRSIHEVEGLLRIVGKKSRGKKKDVTVVKYTLRLLKTQLANVRAAQKLNDEKHLERKLVEARRTKNPDGLSDLAVLRNIKNQHRVSLQHRSEVEDVLVKLCSLEPVRQALFLKDRRAMNHMHGNFAWAKKSMYKTFIAEKEGYVPDTVAREKVLFFEAIAGIYIFFLTYYLYKHSVKEGQLQTLKAVVSFGIELVVSIAIVSPIFIFVKFVVIPSFVANIVASDVKAAKIEYGKTKLKRRASAITHTRTRISSIKSTLSRGISRVGRILSVENGDGTRRSRFASFVSSGDSLEGGEIGEVGEGVGHKLLSPGKVEMIDLALNGKGKEDTANNPMRMQTATGKTTLKSESGEERWWMNEVPTSEWENERVKHEHDADSEQDPHNWIAHFDDDGNPYYEHGITRKVTYTVPEGFMEDLADDVWESNLDEEGNKYWFNGRSGRTSWSEPADRTGEVHVPRAKHKPKVLEGGGKFRQSGEEPIWKRVRDVSSGFDYFINRVTRVTTWTDRTGEEKGGREGGGFVERNSNVSSSSRRGEE</sequence>
<feature type="compositionally biased region" description="Basic and acidic residues" evidence="6">
    <location>
        <begin position="1794"/>
        <end position="1803"/>
    </location>
</feature>
<feature type="region of interest" description="Disordered" evidence="6">
    <location>
        <begin position="2384"/>
        <end position="2413"/>
    </location>
</feature>
<evidence type="ECO:0000256" key="1">
    <source>
        <dbReference type="ARBA" id="ARBA00004370"/>
    </source>
</evidence>
<feature type="compositionally biased region" description="Low complexity" evidence="6">
    <location>
        <begin position="2463"/>
        <end position="2478"/>
    </location>
</feature>
<feature type="region of interest" description="Disordered" evidence="6">
    <location>
        <begin position="2447"/>
        <end position="2478"/>
    </location>
</feature>
<feature type="chain" id="PRO_5040827287" description="WW domain-containing protein" evidence="8">
    <location>
        <begin position="20"/>
        <end position="2478"/>
    </location>
</feature>